<keyword evidence="3" id="KW-1185">Reference proteome</keyword>
<dbReference type="AlphaFoldDB" id="A0A3N0XFA9"/>
<organism evidence="2 3">
    <name type="scientific">Anabarilius grahami</name>
    <name type="common">Kanglang fish</name>
    <name type="synonym">Barilius grahami</name>
    <dbReference type="NCBI Taxonomy" id="495550"/>
    <lineage>
        <taxon>Eukaryota</taxon>
        <taxon>Metazoa</taxon>
        <taxon>Chordata</taxon>
        <taxon>Craniata</taxon>
        <taxon>Vertebrata</taxon>
        <taxon>Euteleostomi</taxon>
        <taxon>Actinopterygii</taxon>
        <taxon>Neopterygii</taxon>
        <taxon>Teleostei</taxon>
        <taxon>Ostariophysi</taxon>
        <taxon>Cypriniformes</taxon>
        <taxon>Xenocyprididae</taxon>
        <taxon>Xenocypridinae</taxon>
        <taxon>Xenocypridinae incertae sedis</taxon>
        <taxon>Anabarilius</taxon>
    </lineage>
</organism>
<comment type="caution">
    <text evidence="2">The sequence shown here is derived from an EMBL/GenBank/DDBJ whole genome shotgun (WGS) entry which is preliminary data.</text>
</comment>
<feature type="compositionally biased region" description="Polar residues" evidence="1">
    <location>
        <begin position="1"/>
        <end position="33"/>
    </location>
</feature>
<evidence type="ECO:0000313" key="2">
    <source>
        <dbReference type="EMBL" id="ROI16067.1"/>
    </source>
</evidence>
<protein>
    <submittedName>
        <fullName evidence="2">Uncharacterized protein</fullName>
    </submittedName>
</protein>
<gene>
    <name evidence="2" type="ORF">DPX16_14279</name>
</gene>
<feature type="region of interest" description="Disordered" evidence="1">
    <location>
        <begin position="1"/>
        <end position="59"/>
    </location>
</feature>
<name>A0A3N0XFA9_ANAGA</name>
<dbReference type="EMBL" id="RJVU01075617">
    <property type="protein sequence ID" value="ROI16067.1"/>
    <property type="molecule type" value="Genomic_DNA"/>
</dbReference>
<evidence type="ECO:0000256" key="1">
    <source>
        <dbReference type="SAM" id="MobiDB-lite"/>
    </source>
</evidence>
<accession>A0A3N0XFA9</accession>
<reference evidence="2 3" key="1">
    <citation type="submission" date="2018-10" db="EMBL/GenBank/DDBJ databases">
        <title>Genome assembly for a Yunnan-Guizhou Plateau 3E fish, Anabarilius grahami (Regan), and its evolutionary and genetic applications.</title>
        <authorList>
            <person name="Jiang W."/>
        </authorList>
    </citation>
    <scope>NUCLEOTIDE SEQUENCE [LARGE SCALE GENOMIC DNA]</scope>
    <source>
        <strain evidence="2">AG-KIZ</strain>
        <tissue evidence="2">Muscle</tissue>
    </source>
</reference>
<proteinExistence type="predicted"/>
<dbReference type="Proteomes" id="UP000281406">
    <property type="component" value="Unassembled WGS sequence"/>
</dbReference>
<evidence type="ECO:0000313" key="3">
    <source>
        <dbReference type="Proteomes" id="UP000281406"/>
    </source>
</evidence>
<sequence length="244" mass="26311">MTQPAPLQTQSPARRFPDTTQSFLQSPLQTRSLSLPRMIEPERVTEPTMTSEPEPDNRSDQVYEHCLVLSQISCISILPPSPTSSTKDSPLACLHWFPSALSLHLPRVFTWFHKAPSSFWLHIAPSWSSVPPAPHQSSGTLASPRMLDAASLPQSPESSVLPSLYDFSDPLGSPIVLAPPLVFGGLTQPPTIDSAMDLDPGLAVDHPPALISSLAPPTNITTLVSPSIISSCSLSFTRVLNLPP</sequence>